<reference evidence="1" key="1">
    <citation type="submission" date="2014-11" db="EMBL/GenBank/DDBJ databases">
        <authorList>
            <person name="Amaro Gonzalez C."/>
        </authorList>
    </citation>
    <scope>NUCLEOTIDE SEQUENCE</scope>
</reference>
<dbReference type="AlphaFoldDB" id="A0A0E9TZT1"/>
<dbReference type="EMBL" id="GBXM01049398">
    <property type="protein sequence ID" value="JAH59179.1"/>
    <property type="molecule type" value="Transcribed_RNA"/>
</dbReference>
<evidence type="ECO:0000313" key="1">
    <source>
        <dbReference type="EMBL" id="JAH59179.1"/>
    </source>
</evidence>
<name>A0A0E9TZT1_ANGAN</name>
<organism evidence="1">
    <name type="scientific">Anguilla anguilla</name>
    <name type="common">European freshwater eel</name>
    <name type="synonym">Muraena anguilla</name>
    <dbReference type="NCBI Taxonomy" id="7936"/>
    <lineage>
        <taxon>Eukaryota</taxon>
        <taxon>Metazoa</taxon>
        <taxon>Chordata</taxon>
        <taxon>Craniata</taxon>
        <taxon>Vertebrata</taxon>
        <taxon>Euteleostomi</taxon>
        <taxon>Actinopterygii</taxon>
        <taxon>Neopterygii</taxon>
        <taxon>Teleostei</taxon>
        <taxon>Anguilliformes</taxon>
        <taxon>Anguillidae</taxon>
        <taxon>Anguilla</taxon>
    </lineage>
</organism>
<reference evidence="1" key="2">
    <citation type="journal article" date="2015" name="Fish Shellfish Immunol.">
        <title>Early steps in the European eel (Anguilla anguilla)-Vibrio vulnificus interaction in the gills: Role of the RtxA13 toxin.</title>
        <authorList>
            <person name="Callol A."/>
            <person name="Pajuelo D."/>
            <person name="Ebbesson L."/>
            <person name="Teles M."/>
            <person name="MacKenzie S."/>
            <person name="Amaro C."/>
        </authorList>
    </citation>
    <scope>NUCLEOTIDE SEQUENCE</scope>
</reference>
<sequence length="74" mass="8910">MKKFFQRSKLMGCLFESESHRWNSSIFFFEIANYILRMQNLAVFFVRINWKRTTICAKGLFLRTVGTFQNGKKF</sequence>
<protein>
    <submittedName>
        <fullName evidence="1">Uncharacterized protein</fullName>
    </submittedName>
</protein>
<proteinExistence type="predicted"/>
<accession>A0A0E9TZT1</accession>